<comment type="caution">
    <text evidence="1">The sequence shown here is derived from an EMBL/GenBank/DDBJ whole genome shotgun (WGS) entry which is preliminary data.</text>
</comment>
<dbReference type="OrthoDB" id="1724272at2"/>
<protein>
    <submittedName>
        <fullName evidence="1">Uncharacterized protein</fullName>
    </submittedName>
</protein>
<dbReference type="PANTHER" id="PTHR15811">
    <property type="entry name" value="MTH938 DOMAIN-CONTAINING PROTEIN"/>
    <property type="match status" value="1"/>
</dbReference>
<name>A0A3N1UVN1_9BACT</name>
<dbReference type="Gene3D" id="3.40.1230.10">
    <property type="entry name" value="MTH938-like"/>
    <property type="match status" value="1"/>
</dbReference>
<dbReference type="PANTHER" id="PTHR15811:SF5">
    <property type="entry name" value="MTH938 DOMAIN-CONTAINING PROTEIN"/>
    <property type="match status" value="1"/>
</dbReference>
<dbReference type="Pfam" id="PF04430">
    <property type="entry name" value="DUF498"/>
    <property type="match status" value="1"/>
</dbReference>
<keyword evidence="2" id="KW-1185">Reference proteome</keyword>
<dbReference type="SUPFAM" id="SSF64076">
    <property type="entry name" value="MTH938-like"/>
    <property type="match status" value="1"/>
</dbReference>
<dbReference type="EMBL" id="RJVA01000013">
    <property type="protein sequence ID" value="ROQ91216.1"/>
    <property type="molecule type" value="Genomic_DNA"/>
</dbReference>
<reference evidence="1 2" key="1">
    <citation type="submission" date="2018-11" db="EMBL/GenBank/DDBJ databases">
        <title>Genomic Encyclopedia of Type Strains, Phase IV (KMG-IV): sequencing the most valuable type-strain genomes for metagenomic binning, comparative biology and taxonomic classification.</title>
        <authorList>
            <person name="Goeker M."/>
        </authorList>
    </citation>
    <scope>NUCLEOTIDE SEQUENCE [LARGE SCALE GENOMIC DNA]</scope>
    <source>
        <strain evidence="1 2">DSM 22027</strain>
    </source>
</reference>
<evidence type="ECO:0000313" key="2">
    <source>
        <dbReference type="Proteomes" id="UP000276223"/>
    </source>
</evidence>
<proteinExistence type="predicted"/>
<dbReference type="InterPro" id="IPR007523">
    <property type="entry name" value="NDUFAF3/AAMDC"/>
</dbReference>
<sequence length="113" mass="12540">MIDGYRFGSMDIGGTTYQADLKIIGPQVIPNWWRKEGHKVYVEDILDLLKAQPSVLVIGRGSPGLMKPSDEVRRACQDKGIELIDEPTQEAVRIFNDLVKAGKKVAAAFHLTC</sequence>
<dbReference type="InterPro" id="IPR036748">
    <property type="entry name" value="MTH938-like_sf"/>
</dbReference>
<organism evidence="1 2">
    <name type="scientific">Desulfosoma caldarium</name>
    <dbReference type="NCBI Taxonomy" id="610254"/>
    <lineage>
        <taxon>Bacteria</taxon>
        <taxon>Pseudomonadati</taxon>
        <taxon>Thermodesulfobacteriota</taxon>
        <taxon>Syntrophobacteria</taxon>
        <taxon>Syntrophobacterales</taxon>
        <taxon>Syntrophobacteraceae</taxon>
        <taxon>Desulfosoma</taxon>
    </lineage>
</organism>
<gene>
    <name evidence="1" type="ORF">EDC27_2502</name>
</gene>
<dbReference type="RefSeq" id="WP_123290925.1">
    <property type="nucleotide sequence ID" value="NZ_RJVA01000013.1"/>
</dbReference>
<dbReference type="GO" id="GO:0005737">
    <property type="term" value="C:cytoplasm"/>
    <property type="evidence" value="ECO:0007669"/>
    <property type="project" value="TreeGrafter"/>
</dbReference>
<accession>A0A3N1UVN1</accession>
<dbReference type="AlphaFoldDB" id="A0A3N1UVN1"/>
<dbReference type="Proteomes" id="UP000276223">
    <property type="component" value="Unassembled WGS sequence"/>
</dbReference>
<evidence type="ECO:0000313" key="1">
    <source>
        <dbReference type="EMBL" id="ROQ91216.1"/>
    </source>
</evidence>